<evidence type="ECO:0000313" key="2">
    <source>
        <dbReference type="Proteomes" id="UP001642260"/>
    </source>
</evidence>
<dbReference type="Proteomes" id="UP001642260">
    <property type="component" value="Unassembled WGS sequence"/>
</dbReference>
<organism evidence="1 2">
    <name type="scientific">Eruca vesicaria subsp. sativa</name>
    <name type="common">Garden rocket</name>
    <name type="synonym">Eruca sativa</name>
    <dbReference type="NCBI Taxonomy" id="29727"/>
    <lineage>
        <taxon>Eukaryota</taxon>
        <taxon>Viridiplantae</taxon>
        <taxon>Streptophyta</taxon>
        <taxon>Embryophyta</taxon>
        <taxon>Tracheophyta</taxon>
        <taxon>Spermatophyta</taxon>
        <taxon>Magnoliopsida</taxon>
        <taxon>eudicotyledons</taxon>
        <taxon>Gunneridae</taxon>
        <taxon>Pentapetalae</taxon>
        <taxon>rosids</taxon>
        <taxon>malvids</taxon>
        <taxon>Brassicales</taxon>
        <taxon>Brassicaceae</taxon>
        <taxon>Brassiceae</taxon>
        <taxon>Eruca</taxon>
    </lineage>
</organism>
<accession>A0ABC8L610</accession>
<dbReference type="EMBL" id="CAKOAT010441265">
    <property type="protein sequence ID" value="CAH8373203.1"/>
    <property type="molecule type" value="Genomic_DNA"/>
</dbReference>
<keyword evidence="2" id="KW-1185">Reference proteome</keyword>
<dbReference type="AlphaFoldDB" id="A0ABC8L610"/>
<comment type="caution">
    <text evidence="1">The sequence shown here is derived from an EMBL/GenBank/DDBJ whole genome shotgun (WGS) entry which is preliminary data.</text>
</comment>
<reference evidence="1 2" key="1">
    <citation type="submission" date="2022-03" db="EMBL/GenBank/DDBJ databases">
        <authorList>
            <person name="Macdonald S."/>
            <person name="Ahmed S."/>
            <person name="Newling K."/>
        </authorList>
    </citation>
    <scope>NUCLEOTIDE SEQUENCE [LARGE SCALE GENOMIC DNA]</scope>
</reference>
<evidence type="ECO:0000313" key="1">
    <source>
        <dbReference type="EMBL" id="CAH8373203.1"/>
    </source>
</evidence>
<gene>
    <name evidence="1" type="ORF">ERUC_LOCUS31820</name>
</gene>
<protein>
    <submittedName>
        <fullName evidence="1">Uncharacterized protein</fullName>
    </submittedName>
</protein>
<sequence>MLKTTRGVSFSSKEAVVAQFKIDLSGELFCEANWAFDVSEARWSRWGSGGEKEVNGFGLPVIVDPMVMSTMMKKKKM</sequence>
<proteinExistence type="predicted"/>
<name>A0ABC8L610_ERUVS</name>